<dbReference type="EMBL" id="CAJOBJ010356703">
    <property type="protein sequence ID" value="CAF5215040.1"/>
    <property type="molecule type" value="Genomic_DNA"/>
</dbReference>
<name>A0A8S3J8W1_9BILA</name>
<sequence length="165" mass="18762">MLNPNGVQPKRNYISLNLSRPSVKNSTYQYEAQRGRGYLFQMQKPLKIRSVQLEASIHGQIAVYVVNNTGSVIKKESFISNDTTMKWTTIPIITELNTGYSILVWSPNTTGQFSYQEGDNNFRTVDQVCSIESKHADINHDLSIGEQLQLSLNSYSIRMIIDIEQ</sequence>
<proteinExistence type="predicted"/>
<comment type="caution">
    <text evidence="1">The sequence shown here is derived from an EMBL/GenBank/DDBJ whole genome shotgun (WGS) entry which is preliminary data.</text>
</comment>
<dbReference type="AlphaFoldDB" id="A0A8S3J8W1"/>
<dbReference type="Proteomes" id="UP000681720">
    <property type="component" value="Unassembled WGS sequence"/>
</dbReference>
<protein>
    <submittedName>
        <fullName evidence="1">Uncharacterized protein</fullName>
    </submittedName>
</protein>
<reference evidence="1" key="1">
    <citation type="submission" date="2021-02" db="EMBL/GenBank/DDBJ databases">
        <authorList>
            <person name="Nowell W R."/>
        </authorList>
    </citation>
    <scope>NUCLEOTIDE SEQUENCE</scope>
</reference>
<accession>A0A8S3J8W1</accession>
<organism evidence="1 2">
    <name type="scientific">Rotaria magnacalcarata</name>
    <dbReference type="NCBI Taxonomy" id="392030"/>
    <lineage>
        <taxon>Eukaryota</taxon>
        <taxon>Metazoa</taxon>
        <taxon>Spiralia</taxon>
        <taxon>Gnathifera</taxon>
        <taxon>Rotifera</taxon>
        <taxon>Eurotatoria</taxon>
        <taxon>Bdelloidea</taxon>
        <taxon>Philodinida</taxon>
        <taxon>Philodinidae</taxon>
        <taxon>Rotaria</taxon>
    </lineage>
</organism>
<evidence type="ECO:0000313" key="2">
    <source>
        <dbReference type="Proteomes" id="UP000681720"/>
    </source>
</evidence>
<gene>
    <name evidence="1" type="ORF">GIL414_LOCUS81172</name>
</gene>
<evidence type="ECO:0000313" key="1">
    <source>
        <dbReference type="EMBL" id="CAF5215040.1"/>
    </source>
</evidence>